<dbReference type="PROSITE" id="PS50893">
    <property type="entry name" value="ABC_TRANSPORTER_2"/>
    <property type="match status" value="1"/>
</dbReference>
<dbReference type="PANTHER" id="PTHR19229:SF250">
    <property type="entry name" value="ABC TRANSPORTER DOMAIN-CONTAINING PROTEIN-RELATED"/>
    <property type="match status" value="1"/>
</dbReference>
<dbReference type="Pfam" id="PF00005">
    <property type="entry name" value="ABC_tran"/>
    <property type="match status" value="1"/>
</dbReference>
<reference evidence="5" key="1">
    <citation type="submission" date="2025-08" db="UniProtKB">
        <authorList>
            <consortium name="RefSeq"/>
        </authorList>
    </citation>
    <scope>IDENTIFICATION</scope>
    <source>
        <tissue evidence="5">Muscle</tissue>
    </source>
</reference>
<dbReference type="RefSeq" id="XP_013793644.2">
    <property type="nucleotide sequence ID" value="XM_013938190.2"/>
</dbReference>
<sequence>MSGIQILSLTKVFGEKCAVNNISVNMFRSQITALLGHNGAGKSTTVSMLTGLFPPTSGTALVNGFDICKDIIGVHSGLGICPQHDVLFDDLTVTEHLEFFCKLKGYISDLVQPEVERMIIALGLEDKREALAKTLSGGMKRKLSVGIALVGGSEVVLLDEPTSGMDPSARRFIWDLLQAEKQNRTILLTTHFMEEADILGDRIAIMAEGEIQCCGSPLFLKKKYGAGYHLVIVKEPQCDVTATTSLICTYVPNAEMVSNVGAELSFSLPDKGSPYFENLFTELEDKKKELKISSYGASVTTMEEVFIKVGEYSSAAMKELLKQHGEEELQNGFNM</sequence>
<name>A0ABM1C3R9_LIMPO</name>
<keyword evidence="1" id="KW-0547">Nucleotide-binding</keyword>
<dbReference type="InterPro" id="IPR003593">
    <property type="entry name" value="AAA+_ATPase"/>
</dbReference>
<evidence type="ECO:0000313" key="5">
    <source>
        <dbReference type="RefSeq" id="XP_013793644.2"/>
    </source>
</evidence>
<proteinExistence type="predicted"/>
<dbReference type="GeneID" id="106477646"/>
<evidence type="ECO:0000313" key="4">
    <source>
        <dbReference type="Proteomes" id="UP000694941"/>
    </source>
</evidence>
<dbReference type="SMART" id="SM00382">
    <property type="entry name" value="AAA"/>
    <property type="match status" value="1"/>
</dbReference>
<dbReference type="PROSITE" id="PS00211">
    <property type="entry name" value="ABC_TRANSPORTER_1"/>
    <property type="match status" value="1"/>
</dbReference>
<keyword evidence="4" id="KW-1185">Reference proteome</keyword>
<keyword evidence="2" id="KW-0067">ATP-binding</keyword>
<gene>
    <name evidence="5" type="primary">LOC106477646</name>
</gene>
<dbReference type="InterPro" id="IPR026082">
    <property type="entry name" value="ABCA"/>
</dbReference>
<dbReference type="InterPro" id="IPR027417">
    <property type="entry name" value="P-loop_NTPase"/>
</dbReference>
<protein>
    <submittedName>
        <fullName evidence="5">ATP-binding cassette sub-family A member 3-like</fullName>
    </submittedName>
</protein>
<dbReference type="SUPFAM" id="SSF52540">
    <property type="entry name" value="P-loop containing nucleoside triphosphate hydrolases"/>
    <property type="match status" value="1"/>
</dbReference>
<dbReference type="Gene3D" id="3.40.50.300">
    <property type="entry name" value="P-loop containing nucleotide triphosphate hydrolases"/>
    <property type="match status" value="1"/>
</dbReference>
<dbReference type="InterPro" id="IPR017871">
    <property type="entry name" value="ABC_transporter-like_CS"/>
</dbReference>
<feature type="domain" description="ABC transporter" evidence="3">
    <location>
        <begin position="4"/>
        <end position="233"/>
    </location>
</feature>
<dbReference type="CDD" id="cd03263">
    <property type="entry name" value="ABC_subfamily_A"/>
    <property type="match status" value="1"/>
</dbReference>
<evidence type="ECO:0000256" key="1">
    <source>
        <dbReference type="ARBA" id="ARBA00022741"/>
    </source>
</evidence>
<organism evidence="4 5">
    <name type="scientific">Limulus polyphemus</name>
    <name type="common">Atlantic horseshoe crab</name>
    <dbReference type="NCBI Taxonomy" id="6850"/>
    <lineage>
        <taxon>Eukaryota</taxon>
        <taxon>Metazoa</taxon>
        <taxon>Ecdysozoa</taxon>
        <taxon>Arthropoda</taxon>
        <taxon>Chelicerata</taxon>
        <taxon>Merostomata</taxon>
        <taxon>Xiphosura</taxon>
        <taxon>Limulidae</taxon>
        <taxon>Limulus</taxon>
    </lineage>
</organism>
<dbReference type="InterPro" id="IPR003439">
    <property type="entry name" value="ABC_transporter-like_ATP-bd"/>
</dbReference>
<evidence type="ECO:0000259" key="3">
    <source>
        <dbReference type="PROSITE" id="PS50893"/>
    </source>
</evidence>
<accession>A0ABM1C3R9</accession>
<evidence type="ECO:0000256" key="2">
    <source>
        <dbReference type="ARBA" id="ARBA00022840"/>
    </source>
</evidence>
<dbReference type="PANTHER" id="PTHR19229">
    <property type="entry name" value="ATP-BINDING CASSETTE TRANSPORTER SUBFAMILY A ABCA"/>
    <property type="match status" value="1"/>
</dbReference>
<dbReference type="Proteomes" id="UP000694941">
    <property type="component" value="Unplaced"/>
</dbReference>